<keyword evidence="2" id="KW-1185">Reference proteome</keyword>
<dbReference type="Pfam" id="PF13036">
    <property type="entry name" value="LpoB"/>
    <property type="match status" value="1"/>
</dbReference>
<reference evidence="1 2" key="1">
    <citation type="journal article" date="2016" name="Front. Microbiol.">
        <title>Fuerstia marisgermanicae gen. nov., sp. nov., an Unusual Member of the Phylum Planctomycetes from the German Wadden Sea.</title>
        <authorList>
            <person name="Kohn T."/>
            <person name="Heuer A."/>
            <person name="Jogler M."/>
            <person name="Vollmers J."/>
            <person name="Boedeker C."/>
            <person name="Bunk B."/>
            <person name="Rast P."/>
            <person name="Borchert D."/>
            <person name="Glockner I."/>
            <person name="Freese H.M."/>
            <person name="Klenk H.P."/>
            <person name="Overmann J."/>
            <person name="Kaster A.K."/>
            <person name="Rohde M."/>
            <person name="Wiegand S."/>
            <person name="Jogler C."/>
        </authorList>
    </citation>
    <scope>NUCLEOTIDE SEQUENCE [LARGE SCALE GENOMIC DNA]</scope>
    <source>
        <strain evidence="1 2">NH11</strain>
    </source>
</reference>
<dbReference type="KEGG" id="fmr:Fuma_06493"/>
<dbReference type="OrthoDB" id="211517at2"/>
<dbReference type="AlphaFoldDB" id="A0A1P8WRY9"/>
<dbReference type="Gene3D" id="3.40.50.10610">
    <property type="entry name" value="ABC-type transport auxiliary lipoprotein component"/>
    <property type="match status" value="1"/>
</dbReference>
<evidence type="ECO:0000313" key="2">
    <source>
        <dbReference type="Proteomes" id="UP000187735"/>
    </source>
</evidence>
<dbReference type="RefSeq" id="WP_077027793.1">
    <property type="nucleotide sequence ID" value="NZ_CP017641.1"/>
</dbReference>
<gene>
    <name evidence="1" type="ORF">Fuma_06493</name>
</gene>
<dbReference type="Proteomes" id="UP000187735">
    <property type="component" value="Chromosome"/>
</dbReference>
<dbReference type="STRING" id="1891926.Fuma_06493"/>
<sequence length="222" mass="24924">MNKTSACIVVMLSLTAIVCLPGCRGRQHAHVLTKNDEDMVGSHEAGAETWKPLINEAVAKMLGRACMDVQTVSYTEPGGLPVRKVCFVGVENKSSEPIGDFREQIYEHIDSQIGQADHFRMISRRYVEAAMAECRCRPDLLVLPAKQRELQAALERADQPFDFLLFAQITSGTTRSNKDYQRDYLLTLELLDVHSGEALKESATLRKGYHKSKLGELRHYGR</sequence>
<organism evidence="1 2">
    <name type="scientific">Fuerstiella marisgermanici</name>
    <dbReference type="NCBI Taxonomy" id="1891926"/>
    <lineage>
        <taxon>Bacteria</taxon>
        <taxon>Pseudomonadati</taxon>
        <taxon>Planctomycetota</taxon>
        <taxon>Planctomycetia</taxon>
        <taxon>Planctomycetales</taxon>
        <taxon>Planctomycetaceae</taxon>
        <taxon>Fuerstiella</taxon>
    </lineage>
</organism>
<proteinExistence type="predicted"/>
<accession>A0A1P8WRY9</accession>
<evidence type="ECO:0008006" key="3">
    <source>
        <dbReference type="Google" id="ProtNLM"/>
    </source>
</evidence>
<dbReference type="EMBL" id="CP017641">
    <property type="protein sequence ID" value="APZ96819.1"/>
    <property type="molecule type" value="Genomic_DNA"/>
</dbReference>
<dbReference type="InterPro" id="IPR014094">
    <property type="entry name" value="LpoB"/>
</dbReference>
<name>A0A1P8WRY9_9PLAN</name>
<evidence type="ECO:0000313" key="1">
    <source>
        <dbReference type="EMBL" id="APZ96819.1"/>
    </source>
</evidence>
<protein>
    <recommendedName>
        <fullName evidence="3">Penicillin-binding protein activator LpoB</fullName>
    </recommendedName>
</protein>